<keyword evidence="3" id="KW-1185">Reference proteome</keyword>
<accession>A0A1Y2C6T0</accession>
<name>A0A1Y2C6T0_9FUNG</name>
<dbReference type="AlphaFoldDB" id="A0A1Y2C6T0"/>
<comment type="caution">
    <text evidence="2">The sequence shown here is derived from an EMBL/GenBank/DDBJ whole genome shotgun (WGS) entry which is preliminary data.</text>
</comment>
<evidence type="ECO:0000256" key="1">
    <source>
        <dbReference type="SAM" id="MobiDB-lite"/>
    </source>
</evidence>
<dbReference type="EMBL" id="MCGO01000027">
    <property type="protein sequence ID" value="ORY42742.1"/>
    <property type="molecule type" value="Genomic_DNA"/>
</dbReference>
<proteinExistence type="predicted"/>
<dbReference type="Proteomes" id="UP000193642">
    <property type="component" value="Unassembled WGS sequence"/>
</dbReference>
<protein>
    <submittedName>
        <fullName evidence="2">Uncharacterized protein</fullName>
    </submittedName>
</protein>
<feature type="compositionally biased region" description="Basic and acidic residues" evidence="1">
    <location>
        <begin position="233"/>
        <end position="246"/>
    </location>
</feature>
<gene>
    <name evidence="2" type="ORF">BCR33DRAFT_278699</name>
</gene>
<feature type="region of interest" description="Disordered" evidence="1">
    <location>
        <begin position="228"/>
        <end position="264"/>
    </location>
</feature>
<evidence type="ECO:0000313" key="2">
    <source>
        <dbReference type="EMBL" id="ORY42742.1"/>
    </source>
</evidence>
<organism evidence="2 3">
    <name type="scientific">Rhizoclosmatium globosum</name>
    <dbReference type="NCBI Taxonomy" id="329046"/>
    <lineage>
        <taxon>Eukaryota</taxon>
        <taxon>Fungi</taxon>
        <taxon>Fungi incertae sedis</taxon>
        <taxon>Chytridiomycota</taxon>
        <taxon>Chytridiomycota incertae sedis</taxon>
        <taxon>Chytridiomycetes</taxon>
        <taxon>Chytridiales</taxon>
        <taxon>Chytriomycetaceae</taxon>
        <taxon>Rhizoclosmatium</taxon>
    </lineage>
</organism>
<reference evidence="2 3" key="1">
    <citation type="submission" date="2016-07" db="EMBL/GenBank/DDBJ databases">
        <title>Pervasive Adenine N6-methylation of Active Genes in Fungi.</title>
        <authorList>
            <consortium name="DOE Joint Genome Institute"/>
            <person name="Mondo S.J."/>
            <person name="Dannebaum R.O."/>
            <person name="Kuo R.C."/>
            <person name="Labutti K."/>
            <person name="Haridas S."/>
            <person name="Kuo A."/>
            <person name="Salamov A."/>
            <person name="Ahrendt S.R."/>
            <person name="Lipzen A."/>
            <person name="Sullivan W."/>
            <person name="Andreopoulos W.B."/>
            <person name="Clum A."/>
            <person name="Lindquist E."/>
            <person name="Daum C."/>
            <person name="Ramamoorthy G.K."/>
            <person name="Gryganskyi A."/>
            <person name="Culley D."/>
            <person name="Magnuson J.K."/>
            <person name="James T.Y."/>
            <person name="O'Malley M.A."/>
            <person name="Stajich J.E."/>
            <person name="Spatafora J.W."/>
            <person name="Visel A."/>
            <person name="Grigoriev I.V."/>
        </authorList>
    </citation>
    <scope>NUCLEOTIDE SEQUENCE [LARGE SCALE GENOMIC DNA]</scope>
    <source>
        <strain evidence="2 3">JEL800</strain>
    </source>
</reference>
<sequence length="398" mass="44690">MGIQDFVSGAILEAPESLVSVSVTGSKASIYRNNFNSTVKKLLLCHPKLKDSDDVVLNAAISTHFGHGRVVQPMTSPQSMSKLGYIYMRAAVQQWLQLKESVPNIKQKVDIGATLTLDFQLSQRFQERSADDAWDFVFPQHTFQNLTLQTNEQPLNSKVLNVRPLVVALDGTSFNFKHTHGYKGAHMSGVMPSQRVPQLDAIPSKWSNNNQYEALFLPLFKHDVAGSVETQSDDGKDESVETRSSEAESENGGMNSDRAKVEKQPRRVIKTATFQLTKDRLSRMPSKRIKEEQEVLLKQAFENRRTLADDAPKEQIDIADMTAAQADMILERKMMTLNGKDHQQYFLNTYVAHGTVQDEQERILLKAYVDLATLAFDTVRVQLFLAPSISSTSCMLPH</sequence>
<evidence type="ECO:0000313" key="3">
    <source>
        <dbReference type="Proteomes" id="UP000193642"/>
    </source>
</evidence>